<gene>
    <name evidence="2" type="ORF">M8523_30270</name>
</gene>
<dbReference type="EMBL" id="JAMOIM010000043">
    <property type="protein sequence ID" value="MCW6512213.1"/>
    <property type="molecule type" value="Genomic_DNA"/>
</dbReference>
<name>A0AA42CM59_9HYPH</name>
<keyword evidence="1" id="KW-0732">Signal</keyword>
<dbReference type="RefSeq" id="WP_282588589.1">
    <property type="nucleotide sequence ID" value="NZ_JAMOIM010000043.1"/>
</dbReference>
<feature type="signal peptide" evidence="1">
    <location>
        <begin position="1"/>
        <end position="25"/>
    </location>
</feature>
<sequence>MIVMMRLIQILVTGTAVLSSSMACADGPFARVTGRRDPRVIVIDIAKALDPANDGTQKAIISRIRITPDVPAIDPSRLDAKYIGVNHVPGDALSNNIVISAGGKAYVVDHAGISRPVDVESGMPHGYPGAVTVLYVKKALGLSNNDTIVAIEAILNCGSPAESPYCPGDWGRQPALFPCHNDKS</sequence>
<dbReference type="PROSITE" id="PS51257">
    <property type="entry name" value="PROKAR_LIPOPROTEIN"/>
    <property type="match status" value="1"/>
</dbReference>
<keyword evidence="3" id="KW-1185">Reference proteome</keyword>
<dbReference type="AlphaFoldDB" id="A0AA42CM59"/>
<comment type="caution">
    <text evidence="2">The sequence shown here is derived from an EMBL/GenBank/DDBJ whole genome shotgun (WGS) entry which is preliminary data.</text>
</comment>
<evidence type="ECO:0000313" key="3">
    <source>
        <dbReference type="Proteomes" id="UP001165667"/>
    </source>
</evidence>
<reference evidence="2" key="1">
    <citation type="submission" date="2022-05" db="EMBL/GenBank/DDBJ databases">
        <authorList>
            <person name="Pankratov T."/>
        </authorList>
    </citation>
    <scope>NUCLEOTIDE SEQUENCE</scope>
    <source>
        <strain evidence="2">BP6-180914</strain>
    </source>
</reference>
<dbReference type="Proteomes" id="UP001165667">
    <property type="component" value="Unassembled WGS sequence"/>
</dbReference>
<organism evidence="2 3">
    <name type="scientific">Lichenifustis flavocetrariae</name>
    <dbReference type="NCBI Taxonomy" id="2949735"/>
    <lineage>
        <taxon>Bacteria</taxon>
        <taxon>Pseudomonadati</taxon>
        <taxon>Pseudomonadota</taxon>
        <taxon>Alphaproteobacteria</taxon>
        <taxon>Hyphomicrobiales</taxon>
        <taxon>Lichenihabitantaceae</taxon>
        <taxon>Lichenifustis</taxon>
    </lineage>
</organism>
<proteinExistence type="predicted"/>
<evidence type="ECO:0000256" key="1">
    <source>
        <dbReference type="SAM" id="SignalP"/>
    </source>
</evidence>
<feature type="chain" id="PRO_5041369136" evidence="1">
    <location>
        <begin position="26"/>
        <end position="184"/>
    </location>
</feature>
<accession>A0AA42CM59</accession>
<protein>
    <submittedName>
        <fullName evidence="2">Uncharacterized protein</fullName>
    </submittedName>
</protein>
<evidence type="ECO:0000313" key="2">
    <source>
        <dbReference type="EMBL" id="MCW6512213.1"/>
    </source>
</evidence>